<feature type="transmembrane region" description="Helical" evidence="1">
    <location>
        <begin position="68"/>
        <end position="87"/>
    </location>
</feature>
<keyword evidence="1" id="KW-1133">Transmembrane helix</keyword>
<reference evidence="2 3" key="1">
    <citation type="submission" date="2023-08" db="EMBL/GenBank/DDBJ databases">
        <title>Helicovermis profunda gen. nov., sp. nov., a novel mesophilic, fermentative bacterium within the Bacillota from a deep-sea hydrothermal vent chimney.</title>
        <authorList>
            <person name="Miyazaki U."/>
            <person name="Mizutani D."/>
            <person name="Hashimoto Y."/>
            <person name="Tame A."/>
            <person name="Sawayama S."/>
            <person name="Miyazaki J."/>
            <person name="Takai K."/>
            <person name="Nakagawa S."/>
        </authorList>
    </citation>
    <scope>NUCLEOTIDE SEQUENCE [LARGE SCALE GENOMIC DNA]</scope>
    <source>
        <strain evidence="2 3">S502</strain>
    </source>
</reference>
<feature type="transmembrane region" description="Helical" evidence="1">
    <location>
        <begin position="6"/>
        <end position="26"/>
    </location>
</feature>
<evidence type="ECO:0000313" key="2">
    <source>
        <dbReference type="EMBL" id="BEP28858.1"/>
    </source>
</evidence>
<keyword evidence="3" id="KW-1185">Reference proteome</keyword>
<feature type="transmembrane region" description="Helical" evidence="1">
    <location>
        <begin position="46"/>
        <end position="62"/>
    </location>
</feature>
<keyword evidence="1" id="KW-0472">Membrane</keyword>
<proteinExistence type="predicted"/>
<accession>A0AAU9E657</accession>
<protein>
    <submittedName>
        <fullName evidence="2">Uncharacterized protein</fullName>
    </submittedName>
</protein>
<organism evidence="2 3">
    <name type="scientific">Helicovermis profundi</name>
    <dbReference type="NCBI Taxonomy" id="3065157"/>
    <lineage>
        <taxon>Bacteria</taxon>
        <taxon>Bacillati</taxon>
        <taxon>Bacillota</taxon>
        <taxon>Clostridia</taxon>
        <taxon>Helicovermis</taxon>
    </lineage>
</organism>
<keyword evidence="1" id="KW-0812">Transmembrane</keyword>
<dbReference type="KEGG" id="hprf:HLPR_11890"/>
<gene>
    <name evidence="2" type="ORF">HLPR_11890</name>
</gene>
<evidence type="ECO:0000313" key="3">
    <source>
        <dbReference type="Proteomes" id="UP001321786"/>
    </source>
</evidence>
<dbReference type="AlphaFoldDB" id="A0AAU9E657"/>
<name>A0AAU9E657_9FIRM</name>
<dbReference type="EMBL" id="AP028654">
    <property type="protein sequence ID" value="BEP28858.1"/>
    <property type="molecule type" value="Genomic_DNA"/>
</dbReference>
<evidence type="ECO:0000256" key="1">
    <source>
        <dbReference type="SAM" id="Phobius"/>
    </source>
</evidence>
<dbReference type="Proteomes" id="UP001321786">
    <property type="component" value="Chromosome"/>
</dbReference>
<dbReference type="RefSeq" id="WP_338537161.1">
    <property type="nucleotide sequence ID" value="NZ_AP028654.1"/>
</dbReference>
<sequence length="176" mass="20566">MGNVVIIALALSLLCILIFFEAKKILNINKAKIKFGNLIYIEKNKNIINLFAMVLLTFLFYRDAEMDHWLVIVIFLPALGINIYRYFVSANIIYDKGIVSDKKCMLWDEVKDYKIDKITKNKGKKLYLFFDKKALSGAYVDNVEVKLKEEYVEEIRNILVANNVSEYIEDSDKRIY</sequence>